<dbReference type="CDD" id="cd13613">
    <property type="entry name" value="PBP2_Opu_like_2"/>
    <property type="match status" value="1"/>
</dbReference>
<dbReference type="Gene3D" id="3.40.190.120">
    <property type="entry name" value="Osmoprotection protein (prox), domain 2"/>
    <property type="match status" value="1"/>
</dbReference>
<evidence type="ECO:0000313" key="2">
    <source>
        <dbReference type="EMBL" id="MEP0864544.1"/>
    </source>
</evidence>
<dbReference type="SUPFAM" id="SSF53850">
    <property type="entry name" value="Periplasmic binding protein-like II"/>
    <property type="match status" value="1"/>
</dbReference>
<organism evidence="2 3">
    <name type="scientific">Funiculus sociatus GB2-A5</name>
    <dbReference type="NCBI Taxonomy" id="2933946"/>
    <lineage>
        <taxon>Bacteria</taxon>
        <taxon>Bacillati</taxon>
        <taxon>Cyanobacteriota</taxon>
        <taxon>Cyanophyceae</taxon>
        <taxon>Coleofasciculales</taxon>
        <taxon>Coleofasciculaceae</taxon>
        <taxon>Funiculus</taxon>
    </lineage>
</organism>
<accession>A0ABV0JM76</accession>
<dbReference type="InterPro" id="IPR007210">
    <property type="entry name" value="ABC_Gly_betaine_transp_sub-bd"/>
</dbReference>
<keyword evidence="3" id="KW-1185">Reference proteome</keyword>
<comment type="caution">
    <text evidence="2">The sequence shown here is derived from an EMBL/GenBank/DDBJ whole genome shotgun (WGS) entry which is preliminary data.</text>
</comment>
<dbReference type="EMBL" id="JAMPKK010000014">
    <property type="protein sequence ID" value="MEP0864544.1"/>
    <property type="molecule type" value="Genomic_DNA"/>
</dbReference>
<dbReference type="Proteomes" id="UP001442494">
    <property type="component" value="Unassembled WGS sequence"/>
</dbReference>
<dbReference type="RefSeq" id="WP_190424844.1">
    <property type="nucleotide sequence ID" value="NZ_JAMPKK010000014.1"/>
</dbReference>
<gene>
    <name evidence="2" type="ORF">NDI37_08695</name>
</gene>
<feature type="domain" description="ABC-type glycine betaine transport system substrate-binding" evidence="1">
    <location>
        <begin position="23"/>
        <end position="286"/>
    </location>
</feature>
<sequence length="296" mass="33241">MKRFLSIICLLAIAGCSHNSNRRIVVASKNFTEQIILGELLAQAIEAKTDLQVDRRLYLGGTFVCHQALISGQIDAYVEYTGTALTSVLKEKPKSDPKAVYNRVQQAYNQQYQLEWTPPLGFNNTFAMIVRSEDAKALNIQTLSQAAKFTPKWRAAFGFEFSERPDGFPGLAKTYGIKLAQPPLVMDLGLMYQSIKQKQVDLVAGNSTDGLIDSLNLVVLEDDKNYFPPYEAAPVVRQEALAQHPELRQALQQLGGLISEKEMRRLNYLVDGERRDVKQVVREFLRSQGLSKNSNK</sequence>
<name>A0ABV0JM76_9CYAN</name>
<dbReference type="Gene3D" id="3.40.190.10">
    <property type="entry name" value="Periplasmic binding protein-like II"/>
    <property type="match status" value="1"/>
</dbReference>
<reference evidence="2 3" key="1">
    <citation type="submission" date="2022-04" db="EMBL/GenBank/DDBJ databases">
        <title>Positive selection, recombination, and allopatry shape intraspecific diversity of widespread and dominant cyanobacteria.</title>
        <authorList>
            <person name="Wei J."/>
            <person name="Shu W."/>
            <person name="Hu C."/>
        </authorList>
    </citation>
    <scope>NUCLEOTIDE SEQUENCE [LARGE SCALE GENOMIC DNA]</scope>
    <source>
        <strain evidence="2 3">GB2-A5</strain>
    </source>
</reference>
<proteinExistence type="predicted"/>
<dbReference type="PROSITE" id="PS51257">
    <property type="entry name" value="PROKAR_LIPOPROTEIN"/>
    <property type="match status" value="1"/>
</dbReference>
<evidence type="ECO:0000313" key="3">
    <source>
        <dbReference type="Proteomes" id="UP001442494"/>
    </source>
</evidence>
<dbReference type="Pfam" id="PF04069">
    <property type="entry name" value="OpuAC"/>
    <property type="match status" value="1"/>
</dbReference>
<protein>
    <submittedName>
        <fullName evidence="2">ABC transporter substrate-binding protein</fullName>
    </submittedName>
</protein>
<evidence type="ECO:0000259" key="1">
    <source>
        <dbReference type="Pfam" id="PF04069"/>
    </source>
</evidence>